<evidence type="ECO:0000313" key="1">
    <source>
        <dbReference type="EMBL" id="KAJ8395261.1"/>
    </source>
</evidence>
<proteinExistence type="predicted"/>
<sequence length="73" mass="8320">MDLIREPSRTCQRNPEILVHIGTLLCAFGIAVLGQNTEGLQIIEVQHQPNFFDSTIQTKTYIYLFFLSFTLCA</sequence>
<organism evidence="1 2">
    <name type="scientific">Aldrovandia affinis</name>
    <dbReference type="NCBI Taxonomy" id="143900"/>
    <lineage>
        <taxon>Eukaryota</taxon>
        <taxon>Metazoa</taxon>
        <taxon>Chordata</taxon>
        <taxon>Craniata</taxon>
        <taxon>Vertebrata</taxon>
        <taxon>Euteleostomi</taxon>
        <taxon>Actinopterygii</taxon>
        <taxon>Neopterygii</taxon>
        <taxon>Teleostei</taxon>
        <taxon>Notacanthiformes</taxon>
        <taxon>Halosauridae</taxon>
        <taxon>Aldrovandia</taxon>
    </lineage>
</organism>
<accession>A0AAD7WFJ8</accession>
<dbReference type="Proteomes" id="UP001221898">
    <property type="component" value="Unassembled WGS sequence"/>
</dbReference>
<name>A0AAD7WFJ8_9TELE</name>
<reference evidence="1" key="1">
    <citation type="journal article" date="2023" name="Science">
        <title>Genome structures resolve the early diversification of teleost fishes.</title>
        <authorList>
            <person name="Parey E."/>
            <person name="Louis A."/>
            <person name="Montfort J."/>
            <person name="Bouchez O."/>
            <person name="Roques C."/>
            <person name="Iampietro C."/>
            <person name="Lluch J."/>
            <person name="Castinel A."/>
            <person name="Donnadieu C."/>
            <person name="Desvignes T."/>
            <person name="Floi Bucao C."/>
            <person name="Jouanno E."/>
            <person name="Wen M."/>
            <person name="Mejri S."/>
            <person name="Dirks R."/>
            <person name="Jansen H."/>
            <person name="Henkel C."/>
            <person name="Chen W.J."/>
            <person name="Zahm M."/>
            <person name="Cabau C."/>
            <person name="Klopp C."/>
            <person name="Thompson A.W."/>
            <person name="Robinson-Rechavi M."/>
            <person name="Braasch I."/>
            <person name="Lecointre G."/>
            <person name="Bobe J."/>
            <person name="Postlethwait J.H."/>
            <person name="Berthelot C."/>
            <person name="Roest Crollius H."/>
            <person name="Guiguen Y."/>
        </authorList>
    </citation>
    <scope>NUCLEOTIDE SEQUENCE</scope>
    <source>
        <strain evidence="1">NC1722</strain>
    </source>
</reference>
<protein>
    <submittedName>
        <fullName evidence="1">Uncharacterized protein</fullName>
    </submittedName>
</protein>
<evidence type="ECO:0000313" key="2">
    <source>
        <dbReference type="Proteomes" id="UP001221898"/>
    </source>
</evidence>
<comment type="caution">
    <text evidence="1">The sequence shown here is derived from an EMBL/GenBank/DDBJ whole genome shotgun (WGS) entry which is preliminary data.</text>
</comment>
<keyword evidence="2" id="KW-1185">Reference proteome</keyword>
<gene>
    <name evidence="1" type="ORF">AAFF_G00034630</name>
</gene>
<dbReference type="EMBL" id="JAINUG010000118">
    <property type="protein sequence ID" value="KAJ8395261.1"/>
    <property type="molecule type" value="Genomic_DNA"/>
</dbReference>
<dbReference type="AlphaFoldDB" id="A0AAD7WFJ8"/>